<dbReference type="Proteomes" id="UP001054945">
    <property type="component" value="Unassembled WGS sequence"/>
</dbReference>
<comment type="caution">
    <text evidence="1">The sequence shown here is derived from an EMBL/GenBank/DDBJ whole genome shotgun (WGS) entry which is preliminary data.</text>
</comment>
<dbReference type="AlphaFoldDB" id="A0AAV4MGS6"/>
<keyword evidence="2" id="KW-1185">Reference proteome</keyword>
<protein>
    <submittedName>
        <fullName evidence="1">Uncharacterized protein</fullName>
    </submittedName>
</protein>
<dbReference type="EMBL" id="BPLR01002238">
    <property type="protein sequence ID" value="GIX71611.1"/>
    <property type="molecule type" value="Genomic_DNA"/>
</dbReference>
<feature type="non-terminal residue" evidence="1">
    <location>
        <position position="1"/>
    </location>
</feature>
<evidence type="ECO:0000313" key="1">
    <source>
        <dbReference type="EMBL" id="GIX71611.1"/>
    </source>
</evidence>
<reference evidence="1 2" key="1">
    <citation type="submission" date="2021-06" db="EMBL/GenBank/DDBJ databases">
        <title>Caerostris extrusa draft genome.</title>
        <authorList>
            <person name="Kono N."/>
            <person name="Arakawa K."/>
        </authorList>
    </citation>
    <scope>NUCLEOTIDE SEQUENCE [LARGE SCALE GENOMIC DNA]</scope>
</reference>
<evidence type="ECO:0000313" key="2">
    <source>
        <dbReference type="Proteomes" id="UP001054945"/>
    </source>
</evidence>
<sequence length="46" mass="5186">WDADNKADAKILYLSPRNFYAEKPFLWTRGGSVCWLGEGVVGVRKA</sequence>
<organism evidence="1 2">
    <name type="scientific">Caerostris extrusa</name>
    <name type="common">Bark spider</name>
    <name type="synonym">Caerostris bankana</name>
    <dbReference type="NCBI Taxonomy" id="172846"/>
    <lineage>
        <taxon>Eukaryota</taxon>
        <taxon>Metazoa</taxon>
        <taxon>Ecdysozoa</taxon>
        <taxon>Arthropoda</taxon>
        <taxon>Chelicerata</taxon>
        <taxon>Arachnida</taxon>
        <taxon>Araneae</taxon>
        <taxon>Araneomorphae</taxon>
        <taxon>Entelegynae</taxon>
        <taxon>Araneoidea</taxon>
        <taxon>Araneidae</taxon>
        <taxon>Caerostris</taxon>
    </lineage>
</organism>
<accession>A0AAV4MGS6</accession>
<proteinExistence type="predicted"/>
<gene>
    <name evidence="1" type="ORF">CEXT_297591</name>
</gene>
<name>A0AAV4MGS6_CAEEX</name>